<reference evidence="2 3" key="1">
    <citation type="submission" date="2019-03" db="EMBL/GenBank/DDBJ databases">
        <title>First draft genome of Liparis tanakae, snailfish: a comprehensive survey of snailfish specific genes.</title>
        <authorList>
            <person name="Kim W."/>
            <person name="Song I."/>
            <person name="Jeong J.-H."/>
            <person name="Kim D."/>
            <person name="Kim S."/>
            <person name="Ryu S."/>
            <person name="Song J.Y."/>
            <person name="Lee S.K."/>
        </authorList>
    </citation>
    <scope>NUCLEOTIDE SEQUENCE [LARGE SCALE GENOMIC DNA]</scope>
    <source>
        <tissue evidence="2">Muscle</tissue>
    </source>
</reference>
<dbReference type="EMBL" id="SRLO01000371">
    <property type="protein sequence ID" value="TNN58785.1"/>
    <property type="molecule type" value="Genomic_DNA"/>
</dbReference>
<feature type="transmembrane region" description="Helical" evidence="1">
    <location>
        <begin position="20"/>
        <end position="37"/>
    </location>
</feature>
<keyword evidence="1" id="KW-0472">Membrane</keyword>
<keyword evidence="3" id="KW-1185">Reference proteome</keyword>
<dbReference type="Proteomes" id="UP000314294">
    <property type="component" value="Unassembled WGS sequence"/>
</dbReference>
<protein>
    <submittedName>
        <fullName evidence="2">Uncharacterized protein</fullName>
    </submittedName>
</protein>
<evidence type="ECO:0000313" key="2">
    <source>
        <dbReference type="EMBL" id="TNN58785.1"/>
    </source>
</evidence>
<evidence type="ECO:0000313" key="3">
    <source>
        <dbReference type="Proteomes" id="UP000314294"/>
    </source>
</evidence>
<keyword evidence="1" id="KW-1133">Transmembrane helix</keyword>
<name>A0A4Z2H099_9TELE</name>
<accession>A0A4Z2H099</accession>
<organism evidence="2 3">
    <name type="scientific">Liparis tanakae</name>
    <name type="common">Tanaka's snailfish</name>
    <dbReference type="NCBI Taxonomy" id="230148"/>
    <lineage>
        <taxon>Eukaryota</taxon>
        <taxon>Metazoa</taxon>
        <taxon>Chordata</taxon>
        <taxon>Craniata</taxon>
        <taxon>Vertebrata</taxon>
        <taxon>Euteleostomi</taxon>
        <taxon>Actinopterygii</taxon>
        <taxon>Neopterygii</taxon>
        <taxon>Teleostei</taxon>
        <taxon>Neoteleostei</taxon>
        <taxon>Acanthomorphata</taxon>
        <taxon>Eupercaria</taxon>
        <taxon>Perciformes</taxon>
        <taxon>Cottioidei</taxon>
        <taxon>Cottales</taxon>
        <taxon>Liparidae</taxon>
        <taxon>Liparis</taxon>
    </lineage>
</organism>
<comment type="caution">
    <text evidence="2">The sequence shown here is derived from an EMBL/GenBank/DDBJ whole genome shotgun (WGS) entry which is preliminary data.</text>
</comment>
<proteinExistence type="predicted"/>
<sequence>MTATDHPGINNKVFVFIRKLAPTSLLLLGWMLSSALVQTSSRSFSDSCDSVNQDTSTVKHSSSRCSFWVRTNRALHSRGIRPGWSPDPIMVYDFPEPEASTVQSLNLSLENGVGNEPAWPVNQ</sequence>
<keyword evidence="1" id="KW-0812">Transmembrane</keyword>
<evidence type="ECO:0000256" key="1">
    <source>
        <dbReference type="SAM" id="Phobius"/>
    </source>
</evidence>
<gene>
    <name evidence="2" type="ORF">EYF80_031030</name>
</gene>
<dbReference type="AlphaFoldDB" id="A0A4Z2H099"/>